<dbReference type="EMBL" id="CVTF01000122">
    <property type="protein sequence ID" value="CRZ00165.1"/>
    <property type="molecule type" value="Genomic_DNA"/>
</dbReference>
<evidence type="ECO:0000313" key="10">
    <source>
        <dbReference type="EMBL" id="CRZ00165.1"/>
    </source>
</evidence>
<feature type="binding site" evidence="8">
    <location>
        <position position="49"/>
    </location>
    <ligand>
        <name>substrate</name>
    </ligand>
</feature>
<feature type="binding site" evidence="8">
    <location>
        <position position="148"/>
    </location>
    <ligand>
        <name>substrate</name>
    </ligand>
</feature>
<keyword evidence="1 8" id="KW-0963">Cytoplasm</keyword>
<dbReference type="SUPFAM" id="SSF88697">
    <property type="entry name" value="PUA domain-like"/>
    <property type="match status" value="1"/>
</dbReference>
<dbReference type="PANTHER" id="PTHR43654">
    <property type="entry name" value="GLUTAMATE 5-KINASE"/>
    <property type="match status" value="1"/>
</dbReference>
<feature type="binding site" evidence="8">
    <location>
        <position position="9"/>
    </location>
    <ligand>
        <name>ATP</name>
        <dbReference type="ChEBI" id="CHEBI:30616"/>
    </ligand>
</feature>
<keyword evidence="7 8" id="KW-0067">ATP-binding</keyword>
<dbReference type="InterPro" id="IPR036393">
    <property type="entry name" value="AceGlu_kinase-like_sf"/>
</dbReference>
<keyword evidence="5 8" id="KW-0547">Nucleotide-binding</keyword>
<evidence type="ECO:0000256" key="2">
    <source>
        <dbReference type="ARBA" id="ARBA00022605"/>
    </source>
</evidence>
<proteinExistence type="inferred from homology"/>
<comment type="function">
    <text evidence="8">Catalyzes the transfer of a phosphate group to glutamate to form L-glutamate 5-phosphate.</text>
</comment>
<evidence type="ECO:0000313" key="11">
    <source>
        <dbReference type="Proteomes" id="UP000182715"/>
    </source>
</evidence>
<dbReference type="InterPro" id="IPR011529">
    <property type="entry name" value="Glu_5kinase"/>
</dbReference>
<dbReference type="Pfam" id="PF01472">
    <property type="entry name" value="PUA"/>
    <property type="match status" value="1"/>
</dbReference>
<dbReference type="InterPro" id="IPR005715">
    <property type="entry name" value="Glu_5kinase/COase_Synthase"/>
</dbReference>
<dbReference type="Pfam" id="PF00696">
    <property type="entry name" value="AA_kinase"/>
    <property type="match status" value="1"/>
</dbReference>
<dbReference type="GO" id="GO:0055129">
    <property type="term" value="P:L-proline biosynthetic process"/>
    <property type="evidence" value="ECO:0007669"/>
    <property type="project" value="UniProtKB-UniRule"/>
</dbReference>
<dbReference type="NCBIfam" id="TIGR01027">
    <property type="entry name" value="proB"/>
    <property type="match status" value="1"/>
</dbReference>
<feature type="binding site" evidence="8">
    <location>
        <position position="136"/>
    </location>
    <ligand>
        <name>substrate</name>
    </ligand>
</feature>
<keyword evidence="3 8" id="KW-0641">Proline biosynthesis</keyword>
<evidence type="ECO:0000256" key="3">
    <source>
        <dbReference type="ARBA" id="ARBA00022650"/>
    </source>
</evidence>
<dbReference type="Gene3D" id="3.40.1160.10">
    <property type="entry name" value="Acetylglutamate kinase-like"/>
    <property type="match status" value="1"/>
</dbReference>
<dbReference type="PIRSF" id="PIRSF000729">
    <property type="entry name" value="GK"/>
    <property type="match status" value="1"/>
</dbReference>
<dbReference type="EC" id="2.7.2.11" evidence="8"/>
<dbReference type="SMR" id="A0A0H5QFX4"/>
<dbReference type="GO" id="GO:0005524">
    <property type="term" value="F:ATP binding"/>
    <property type="evidence" value="ECO:0007669"/>
    <property type="project" value="UniProtKB-KW"/>
</dbReference>
<dbReference type="PRINTS" id="PR00474">
    <property type="entry name" value="GLU5KINASE"/>
</dbReference>
<dbReference type="CDD" id="cd04242">
    <property type="entry name" value="AAK_G5K_ProB"/>
    <property type="match status" value="1"/>
</dbReference>
<dbReference type="PROSITE" id="PS50890">
    <property type="entry name" value="PUA"/>
    <property type="match status" value="1"/>
</dbReference>
<dbReference type="FunFam" id="3.40.1160.10:FF:000018">
    <property type="entry name" value="Glutamate 5-kinase"/>
    <property type="match status" value="1"/>
</dbReference>
<feature type="binding site" evidence="8">
    <location>
        <begin position="168"/>
        <end position="169"/>
    </location>
    <ligand>
        <name>ATP</name>
        <dbReference type="ChEBI" id="CHEBI:30616"/>
    </ligand>
</feature>
<sequence>MKYKRIVFKVGTSSITHSDGSLSRGKIQTITRQLAALHHAGHELVLVSSGAVAAGFGALGFKKRPVKIADKQASAAVGQGLLMEEYTANLSSDGIVSAQILLSRADFADKRRYQNAGGALSVLLQRRAVPIINENDTVSVEELKIGDNDTLSAQVAAMIQADLLVLLTDIDGLYTGNPNSNPDAVRLDKIEHINHEIIEMAGGSGSANGTGGMLTKIKAATIAAESGVPVYICSSLKPDALAEAAEHQADGSFFVPRAKGLRTQKQWLAFYSESRGSVYVDEGAEHALSEQGKSLLMSGIAGIEGHFSRMDTVTVYSKATKQPLGKGRVLFGSAAAEDLLKSRKAKGVFIHRDDWISITPEIRLLLTEF</sequence>
<name>A0A0H5QFX4_NEIMI</name>
<dbReference type="HAMAP" id="MF_00456">
    <property type="entry name" value="ProB"/>
    <property type="match status" value="1"/>
</dbReference>
<evidence type="ECO:0000256" key="5">
    <source>
        <dbReference type="ARBA" id="ARBA00022741"/>
    </source>
</evidence>
<comment type="similarity">
    <text evidence="8">Belongs to the glutamate 5-kinase family.</text>
</comment>
<feature type="domain" description="PUA" evidence="9">
    <location>
        <begin position="276"/>
        <end position="349"/>
    </location>
</feature>
<comment type="catalytic activity">
    <reaction evidence="8">
        <text>L-glutamate + ATP = L-glutamyl 5-phosphate + ADP</text>
        <dbReference type="Rhea" id="RHEA:14877"/>
        <dbReference type="ChEBI" id="CHEBI:29985"/>
        <dbReference type="ChEBI" id="CHEBI:30616"/>
        <dbReference type="ChEBI" id="CHEBI:58274"/>
        <dbReference type="ChEBI" id="CHEBI:456216"/>
        <dbReference type="EC" id="2.7.2.11"/>
    </reaction>
</comment>
<gene>
    <name evidence="8" type="primary">proB</name>
</gene>
<dbReference type="InterPro" id="IPR002478">
    <property type="entry name" value="PUA"/>
</dbReference>
<dbReference type="CDD" id="cd21157">
    <property type="entry name" value="PUA_G5K"/>
    <property type="match status" value="1"/>
</dbReference>
<dbReference type="GO" id="GO:0005829">
    <property type="term" value="C:cytosol"/>
    <property type="evidence" value="ECO:0007669"/>
    <property type="project" value="TreeGrafter"/>
</dbReference>
<dbReference type="Proteomes" id="UP000182715">
    <property type="component" value="Unassembled WGS sequence"/>
</dbReference>
<dbReference type="InterPro" id="IPR041739">
    <property type="entry name" value="G5K_ProB"/>
</dbReference>
<dbReference type="GO" id="GO:0003723">
    <property type="term" value="F:RNA binding"/>
    <property type="evidence" value="ECO:0007669"/>
    <property type="project" value="InterPro"/>
</dbReference>
<comment type="pathway">
    <text evidence="8">Amino-acid biosynthesis; L-proline biosynthesis; L-glutamate 5-semialdehyde from L-glutamate: step 1/2.</text>
</comment>
<keyword evidence="2 8" id="KW-0028">Amino-acid biosynthesis</keyword>
<dbReference type="InterPro" id="IPR036974">
    <property type="entry name" value="PUA_sf"/>
</dbReference>
<protein>
    <recommendedName>
        <fullName evidence="8">Glutamate 5-kinase</fullName>
        <ecNumber evidence="8">2.7.2.11</ecNumber>
    </recommendedName>
    <alternativeName>
        <fullName evidence="8">Gamma-glutamyl kinase</fullName>
        <shortName evidence="8">GK</shortName>
    </alternativeName>
</protein>
<dbReference type="GO" id="GO:0004349">
    <property type="term" value="F:glutamate 5-kinase activity"/>
    <property type="evidence" value="ECO:0007669"/>
    <property type="project" value="UniProtKB-UniRule"/>
</dbReference>
<evidence type="ECO:0000256" key="8">
    <source>
        <dbReference type="HAMAP-Rule" id="MF_00456"/>
    </source>
</evidence>
<keyword evidence="6 8" id="KW-0418">Kinase</keyword>
<dbReference type="Gene3D" id="2.30.130.10">
    <property type="entry name" value="PUA domain"/>
    <property type="match status" value="1"/>
</dbReference>
<comment type="subcellular location">
    <subcellularLocation>
        <location evidence="8">Cytoplasm</location>
    </subcellularLocation>
</comment>
<dbReference type="InterPro" id="IPR001057">
    <property type="entry name" value="Glu/AcGlu_kinase"/>
</dbReference>
<dbReference type="OMA" id="SVTELMF"/>
<dbReference type="InterPro" id="IPR019797">
    <property type="entry name" value="Glutamate_5-kinase_CS"/>
</dbReference>
<dbReference type="PANTHER" id="PTHR43654:SF1">
    <property type="entry name" value="ISOPENTENYL PHOSPHATE KINASE"/>
    <property type="match status" value="1"/>
</dbReference>
<dbReference type="UniPathway" id="UPA00098">
    <property type="reaction ID" value="UER00359"/>
</dbReference>
<dbReference type="AlphaFoldDB" id="A0A0H5QFX4"/>
<organism evidence="10 11">
    <name type="scientific">Neisseria meningitidis serogroup B</name>
    <dbReference type="NCBI Taxonomy" id="491"/>
    <lineage>
        <taxon>Bacteria</taxon>
        <taxon>Pseudomonadati</taxon>
        <taxon>Pseudomonadota</taxon>
        <taxon>Betaproteobacteria</taxon>
        <taxon>Neisseriales</taxon>
        <taxon>Neisseriaceae</taxon>
        <taxon>Neisseria</taxon>
    </lineage>
</organism>
<evidence type="ECO:0000259" key="9">
    <source>
        <dbReference type="SMART" id="SM00359"/>
    </source>
</evidence>
<feature type="binding site" evidence="8">
    <location>
        <begin position="210"/>
        <end position="216"/>
    </location>
    <ligand>
        <name>ATP</name>
        <dbReference type="ChEBI" id="CHEBI:30616"/>
    </ligand>
</feature>
<reference evidence="10 11" key="1">
    <citation type="submission" date="2014-11" db="EMBL/GenBank/DDBJ databases">
        <authorList>
            <person name="Diene M.Seydina."/>
        </authorList>
    </citation>
    <scope>NUCLEOTIDE SEQUENCE [LARGE SCALE GENOMIC DNA]</scope>
    <source>
        <strain evidence="10 11">Neisseria meningitidis CHUV</strain>
    </source>
</reference>
<dbReference type="InterPro" id="IPR015947">
    <property type="entry name" value="PUA-like_sf"/>
</dbReference>
<accession>A0A0H5QFX4</accession>
<dbReference type="InterPro" id="IPR001048">
    <property type="entry name" value="Asp/Glu/Uridylate_kinase"/>
</dbReference>
<dbReference type="FunFam" id="2.30.130.10:FF:000011">
    <property type="entry name" value="Glutamate 5-kinase"/>
    <property type="match status" value="1"/>
</dbReference>
<evidence type="ECO:0000256" key="4">
    <source>
        <dbReference type="ARBA" id="ARBA00022679"/>
    </source>
</evidence>
<evidence type="ECO:0000256" key="7">
    <source>
        <dbReference type="ARBA" id="ARBA00022840"/>
    </source>
</evidence>
<evidence type="ECO:0000256" key="6">
    <source>
        <dbReference type="ARBA" id="ARBA00022777"/>
    </source>
</evidence>
<dbReference type="SMART" id="SM00359">
    <property type="entry name" value="PUA"/>
    <property type="match status" value="1"/>
</dbReference>
<keyword evidence="4 8" id="KW-0808">Transferase</keyword>
<dbReference type="SUPFAM" id="SSF53633">
    <property type="entry name" value="Carbamate kinase-like"/>
    <property type="match status" value="1"/>
</dbReference>
<evidence type="ECO:0000256" key="1">
    <source>
        <dbReference type="ARBA" id="ARBA00022490"/>
    </source>
</evidence>
<dbReference type="PROSITE" id="PS00902">
    <property type="entry name" value="GLUTAMATE_5_KINASE"/>
    <property type="match status" value="1"/>
</dbReference>